<name>A0A1B6KJI8_9HEMI</name>
<dbReference type="EMBL" id="GEBQ01028360">
    <property type="protein sequence ID" value="JAT11617.1"/>
    <property type="molecule type" value="Transcribed_RNA"/>
</dbReference>
<reference evidence="1" key="1">
    <citation type="submission" date="2015-11" db="EMBL/GenBank/DDBJ databases">
        <title>De novo transcriptome assembly of four potential Pierce s Disease insect vectors from Arizona vineyards.</title>
        <authorList>
            <person name="Tassone E.E."/>
        </authorList>
    </citation>
    <scope>NUCLEOTIDE SEQUENCE</scope>
</reference>
<sequence>MTSTWTDLCVVQLLDHLRGLLLHIADYKELRLPVAFEEPVPDGLRNGNRGSTPRYLERNLSQAKLQLRLNLNSKLILCVNLNILENFVRKFNIKICLEVSIGIQPMRELMWSKIQ</sequence>
<gene>
    <name evidence="1" type="ORF">g.4713</name>
</gene>
<accession>A0A1B6KJI8</accession>
<dbReference type="AlphaFoldDB" id="A0A1B6KJI8"/>
<organism evidence="1">
    <name type="scientific">Graphocephala atropunctata</name>
    <dbReference type="NCBI Taxonomy" id="36148"/>
    <lineage>
        <taxon>Eukaryota</taxon>
        <taxon>Metazoa</taxon>
        <taxon>Ecdysozoa</taxon>
        <taxon>Arthropoda</taxon>
        <taxon>Hexapoda</taxon>
        <taxon>Insecta</taxon>
        <taxon>Pterygota</taxon>
        <taxon>Neoptera</taxon>
        <taxon>Paraneoptera</taxon>
        <taxon>Hemiptera</taxon>
        <taxon>Auchenorrhyncha</taxon>
        <taxon>Membracoidea</taxon>
        <taxon>Cicadellidae</taxon>
        <taxon>Cicadellinae</taxon>
        <taxon>Cicadellini</taxon>
        <taxon>Graphocephala</taxon>
    </lineage>
</organism>
<proteinExistence type="predicted"/>
<evidence type="ECO:0000313" key="1">
    <source>
        <dbReference type="EMBL" id="JAT11617.1"/>
    </source>
</evidence>
<protein>
    <submittedName>
        <fullName evidence="1">Uncharacterized protein</fullName>
    </submittedName>
</protein>